<protein>
    <recommendedName>
        <fullName evidence="4">Podoplanin</fullName>
    </recommendedName>
</protein>
<dbReference type="EMBL" id="CP111025">
    <property type="protein sequence ID" value="WAR25620.1"/>
    <property type="molecule type" value="Genomic_DNA"/>
</dbReference>
<sequence>SSPDSRVTVSCTSPETKPCTDLSTTILESTIVETTTLAATTVERTTLESTTVETPGSSKRLQNEEIGIIVGGVAGFGLIALILSIVFIRRRINKRKANQNADPESTAQTAYLIHLPTIG</sequence>
<gene>
    <name evidence="2" type="ORF">MAR_011324</name>
</gene>
<feature type="transmembrane region" description="Helical" evidence="1">
    <location>
        <begin position="66"/>
        <end position="88"/>
    </location>
</feature>
<proteinExistence type="predicted"/>
<feature type="non-terminal residue" evidence="2">
    <location>
        <position position="1"/>
    </location>
</feature>
<feature type="non-terminal residue" evidence="2">
    <location>
        <position position="119"/>
    </location>
</feature>
<evidence type="ECO:0000313" key="2">
    <source>
        <dbReference type="EMBL" id="WAR25620.1"/>
    </source>
</evidence>
<keyword evidence="1" id="KW-0472">Membrane</keyword>
<evidence type="ECO:0008006" key="4">
    <source>
        <dbReference type="Google" id="ProtNLM"/>
    </source>
</evidence>
<reference evidence="2" key="1">
    <citation type="submission" date="2022-11" db="EMBL/GenBank/DDBJ databases">
        <title>Centuries of genome instability and evolution in soft-shell clam transmissible cancer (bioRxiv).</title>
        <authorList>
            <person name="Hart S.F.M."/>
            <person name="Yonemitsu M.A."/>
            <person name="Giersch R.M."/>
            <person name="Beal B.F."/>
            <person name="Arriagada G."/>
            <person name="Davis B.W."/>
            <person name="Ostrander E.A."/>
            <person name="Goff S.P."/>
            <person name="Metzger M.J."/>
        </authorList>
    </citation>
    <scope>NUCLEOTIDE SEQUENCE</scope>
    <source>
        <strain evidence="2">MELC-2E11</strain>
        <tissue evidence="2">Siphon/mantle</tissue>
    </source>
</reference>
<evidence type="ECO:0000313" key="3">
    <source>
        <dbReference type="Proteomes" id="UP001164746"/>
    </source>
</evidence>
<dbReference type="Proteomes" id="UP001164746">
    <property type="component" value="Chromosome 14"/>
</dbReference>
<accession>A0ABY7FUH4</accession>
<keyword evidence="1" id="KW-0812">Transmembrane</keyword>
<dbReference type="CDD" id="cd12087">
    <property type="entry name" value="TM_EGFR-like"/>
    <property type="match status" value="1"/>
</dbReference>
<keyword evidence="1" id="KW-1133">Transmembrane helix</keyword>
<keyword evidence="3" id="KW-1185">Reference proteome</keyword>
<name>A0ABY7FUH4_MYAAR</name>
<evidence type="ECO:0000256" key="1">
    <source>
        <dbReference type="SAM" id="Phobius"/>
    </source>
</evidence>
<organism evidence="2 3">
    <name type="scientific">Mya arenaria</name>
    <name type="common">Soft-shell clam</name>
    <dbReference type="NCBI Taxonomy" id="6604"/>
    <lineage>
        <taxon>Eukaryota</taxon>
        <taxon>Metazoa</taxon>
        <taxon>Spiralia</taxon>
        <taxon>Lophotrochozoa</taxon>
        <taxon>Mollusca</taxon>
        <taxon>Bivalvia</taxon>
        <taxon>Autobranchia</taxon>
        <taxon>Heteroconchia</taxon>
        <taxon>Euheterodonta</taxon>
        <taxon>Imparidentia</taxon>
        <taxon>Neoheterodontei</taxon>
        <taxon>Myida</taxon>
        <taxon>Myoidea</taxon>
        <taxon>Myidae</taxon>
        <taxon>Mya</taxon>
    </lineage>
</organism>